<name>A0A0L8BE03_ENSAD</name>
<dbReference type="InterPro" id="IPR008030">
    <property type="entry name" value="NmrA-like"/>
</dbReference>
<dbReference type="EMBL" id="LGAP01000047">
    <property type="protein sequence ID" value="KOF12872.1"/>
    <property type="molecule type" value="Genomic_DNA"/>
</dbReference>
<dbReference type="PANTHER" id="PTHR47128:SF2">
    <property type="entry name" value="PROTEIN HIGH CHLOROPHYLL FLUORESCENCE PHENOTYPE 244, CHLOROPLASTIC"/>
    <property type="match status" value="1"/>
</dbReference>
<keyword evidence="1" id="KW-0602">Photosynthesis</keyword>
<dbReference type="AlphaFoldDB" id="A0A0L8BE03"/>
<dbReference type="OrthoDB" id="9814124at2"/>
<dbReference type="PANTHER" id="PTHR47128">
    <property type="match status" value="1"/>
</dbReference>
<organism evidence="4 5">
    <name type="scientific">Ensifer adhaerens</name>
    <name type="common">Sinorhizobium morelense</name>
    <dbReference type="NCBI Taxonomy" id="106592"/>
    <lineage>
        <taxon>Bacteria</taxon>
        <taxon>Pseudomonadati</taxon>
        <taxon>Pseudomonadota</taxon>
        <taxon>Alphaproteobacteria</taxon>
        <taxon>Hyphomicrobiales</taxon>
        <taxon>Rhizobiaceae</taxon>
        <taxon>Sinorhizobium/Ensifer group</taxon>
        <taxon>Ensifer</taxon>
    </lineage>
</organism>
<dbReference type="GO" id="GO:0009523">
    <property type="term" value="C:photosystem II"/>
    <property type="evidence" value="ECO:0007669"/>
    <property type="project" value="UniProtKB-KW"/>
</dbReference>
<dbReference type="PATRIC" id="fig|106592.7.peg.6135"/>
<reference evidence="5" key="1">
    <citation type="submission" date="2015-07" db="EMBL/GenBank/DDBJ databases">
        <title>Whole genome sequence of an Ensifer adhaerens strain isolated from a cave pool in the Wind Cave National Park.</title>
        <authorList>
            <person name="Eng W.W.H."/>
            <person name="Gan H.M."/>
            <person name="Barton H.A."/>
            <person name="Savka M.A."/>
        </authorList>
    </citation>
    <scope>NUCLEOTIDE SEQUENCE [LARGE SCALE GENOMIC DNA]</scope>
    <source>
        <strain evidence="5">SD006</strain>
    </source>
</reference>
<dbReference type="Proteomes" id="UP000037425">
    <property type="component" value="Unassembled WGS sequence"/>
</dbReference>
<evidence type="ECO:0000313" key="4">
    <source>
        <dbReference type="EMBL" id="KOF12872.1"/>
    </source>
</evidence>
<dbReference type="InterPro" id="IPR044256">
    <property type="entry name" value="HCF244-like"/>
</dbReference>
<accession>A0A0L8BE03</accession>
<dbReference type="SUPFAM" id="SSF51735">
    <property type="entry name" value="NAD(P)-binding Rossmann-fold domains"/>
    <property type="match status" value="1"/>
</dbReference>
<dbReference type="Pfam" id="PF05368">
    <property type="entry name" value="NmrA"/>
    <property type="match status" value="1"/>
</dbReference>
<dbReference type="GO" id="GO:0015979">
    <property type="term" value="P:photosynthesis"/>
    <property type="evidence" value="ECO:0007669"/>
    <property type="project" value="UniProtKB-KW"/>
</dbReference>
<evidence type="ECO:0000313" key="5">
    <source>
        <dbReference type="Proteomes" id="UP000037425"/>
    </source>
</evidence>
<evidence type="ECO:0000256" key="2">
    <source>
        <dbReference type="ARBA" id="ARBA00023276"/>
    </source>
</evidence>
<dbReference type="Gene3D" id="3.40.50.720">
    <property type="entry name" value="NAD(P)-binding Rossmann-like Domain"/>
    <property type="match status" value="1"/>
</dbReference>
<comment type="caution">
    <text evidence="4">The sequence shown here is derived from an EMBL/GenBank/DDBJ whole genome shotgun (WGS) entry which is preliminary data.</text>
</comment>
<dbReference type="InterPro" id="IPR036291">
    <property type="entry name" value="NAD(P)-bd_dom_sf"/>
</dbReference>
<evidence type="ECO:0000256" key="1">
    <source>
        <dbReference type="ARBA" id="ARBA00022531"/>
    </source>
</evidence>
<gene>
    <name evidence="4" type="ORF">AC244_33245</name>
</gene>
<dbReference type="CDD" id="cd05243">
    <property type="entry name" value="SDR_a5"/>
    <property type="match status" value="1"/>
</dbReference>
<feature type="domain" description="NmrA-like" evidence="3">
    <location>
        <begin position="26"/>
        <end position="294"/>
    </location>
</feature>
<proteinExistence type="predicted"/>
<protein>
    <submittedName>
        <fullName evidence="4">Epimerase</fullName>
    </submittedName>
</protein>
<evidence type="ECO:0000259" key="3">
    <source>
        <dbReference type="Pfam" id="PF05368"/>
    </source>
</evidence>
<sequence>MTQSPHPSTASDKKALAETASSGAAEKKKILVVGATGFLGAKILRNLTLDTSIAVVAMSRKGAPSNESTDIEWVRGDMMDPASLDRALQDVDVVVSSANSYMKGSLDTDFQGNKNLIEAAARANVGRFVFLSIVSCEAASAVPHFHAKKVAEDLIKASGVPYVFVRAPTFLDQSTDFIAKGVKAGRFLAMGDKTTRWSYVLTDDLASYLAKAATFPGGEINNQTIDVGWRDGPKSQQEIADLVSEVIKKRLKVRVVPWLVFRLLARPVKLFSELGYDLIQMFLFFKKGVYVSNISKQEHFFGPAPTPRDAIARWAKSQQLIS</sequence>
<dbReference type="RefSeq" id="WP_053253074.1">
    <property type="nucleotide sequence ID" value="NZ_LGAP01000047.1"/>
</dbReference>
<keyword evidence="2" id="KW-0604">Photosystem II</keyword>